<dbReference type="AlphaFoldDB" id="A0A239X3F7"/>
<keyword evidence="4 5" id="KW-0472">Membrane</keyword>
<feature type="transmembrane region" description="Helical" evidence="5">
    <location>
        <begin position="60"/>
        <end position="79"/>
    </location>
</feature>
<dbReference type="PROSITE" id="PS50234">
    <property type="entry name" value="VWFA"/>
    <property type="match status" value="1"/>
</dbReference>
<evidence type="ECO:0000313" key="7">
    <source>
        <dbReference type="EMBL" id="SNV41227.1"/>
    </source>
</evidence>
<evidence type="ECO:0000256" key="3">
    <source>
        <dbReference type="ARBA" id="ARBA00022989"/>
    </source>
</evidence>
<gene>
    <name evidence="7" type="ORF">SAMEA4412677_00889</name>
</gene>
<evidence type="ECO:0000256" key="4">
    <source>
        <dbReference type="ARBA" id="ARBA00023136"/>
    </source>
</evidence>
<dbReference type="KEGG" id="ctak:4412677_00889"/>
<protein>
    <submittedName>
        <fullName evidence="7">Mg-chelatase subunit ChlD</fullName>
    </submittedName>
</protein>
<reference evidence="7 8" key="1">
    <citation type="submission" date="2017-06" db="EMBL/GenBank/DDBJ databases">
        <authorList>
            <consortium name="Pathogen Informatics"/>
        </authorList>
    </citation>
    <scope>NUCLEOTIDE SEQUENCE [LARGE SCALE GENOMIC DNA]</scope>
    <source>
        <strain evidence="7 8">NCTC13490</strain>
    </source>
</reference>
<dbReference type="InterPro" id="IPR050768">
    <property type="entry name" value="UPF0353/GerABKA_families"/>
</dbReference>
<keyword evidence="1" id="KW-1003">Cell membrane</keyword>
<evidence type="ECO:0000256" key="5">
    <source>
        <dbReference type="SAM" id="Phobius"/>
    </source>
</evidence>
<dbReference type="SUPFAM" id="SSF53300">
    <property type="entry name" value="vWA-like"/>
    <property type="match status" value="1"/>
</dbReference>
<keyword evidence="2 5" id="KW-0812">Transmembrane</keyword>
<dbReference type="Pfam" id="PF13519">
    <property type="entry name" value="VWA_2"/>
    <property type="match status" value="1"/>
</dbReference>
<accession>A0A239X3F7</accession>
<dbReference type="InterPro" id="IPR002035">
    <property type="entry name" value="VWF_A"/>
</dbReference>
<evidence type="ECO:0000313" key="8">
    <source>
        <dbReference type="Proteomes" id="UP000215196"/>
    </source>
</evidence>
<sequence length="336" mass="37584">MDWSLGNYWYLLLLLVIPFIGVILIAFVKWRNARKSLFAEQRFQDELFEKTNKFSKIFPVLYLLAFTFLIFSIVDLLGGNEQVKSQQKMNNVIFLLDVSNSMNAEDIQPNRMTMAKNVMVNSLKGFTNDRVGIVVFAGEARSIMPLTTDFTAAETYISGIETSIVQIQGTDFLKAMQEVVKKFKNVPKGARQIVLISDGEDNEGNDKAALNLAKKEGIRITSVGIGTEEGAPVPEYVYGQLMGYKVYMTTGQTVVSRRQTNALSYLASGTGGNYIDGNSLEDASKKIVSSLNEKGGVTNVMIDSQNAVHYYQYFLAVSLLLFLMIYLLNPKRDFNI</sequence>
<keyword evidence="3 5" id="KW-1133">Transmembrane helix</keyword>
<dbReference type="EMBL" id="LT906465">
    <property type="protein sequence ID" value="SNV41227.1"/>
    <property type="molecule type" value="Genomic_DNA"/>
</dbReference>
<evidence type="ECO:0000256" key="2">
    <source>
        <dbReference type="ARBA" id="ARBA00022692"/>
    </source>
</evidence>
<dbReference type="SMART" id="SM00327">
    <property type="entry name" value="VWA"/>
    <property type="match status" value="1"/>
</dbReference>
<keyword evidence="8" id="KW-1185">Reference proteome</keyword>
<dbReference type="InterPro" id="IPR036465">
    <property type="entry name" value="vWFA_dom_sf"/>
</dbReference>
<dbReference type="Proteomes" id="UP000215196">
    <property type="component" value="Chromosome 1"/>
</dbReference>
<organism evidence="7 8">
    <name type="scientific">Chryseobacterium taklimakanense</name>
    <dbReference type="NCBI Taxonomy" id="536441"/>
    <lineage>
        <taxon>Bacteria</taxon>
        <taxon>Pseudomonadati</taxon>
        <taxon>Bacteroidota</taxon>
        <taxon>Flavobacteriia</taxon>
        <taxon>Flavobacteriales</taxon>
        <taxon>Weeksellaceae</taxon>
        <taxon>Chryseobacterium group</taxon>
        <taxon>Chryseobacterium</taxon>
    </lineage>
</organism>
<evidence type="ECO:0000256" key="1">
    <source>
        <dbReference type="ARBA" id="ARBA00022475"/>
    </source>
</evidence>
<dbReference type="Gene3D" id="3.40.50.410">
    <property type="entry name" value="von Willebrand factor, type A domain"/>
    <property type="match status" value="1"/>
</dbReference>
<dbReference type="RefSeq" id="WP_095070765.1">
    <property type="nucleotide sequence ID" value="NZ_LT906465.1"/>
</dbReference>
<feature type="transmembrane region" description="Helical" evidence="5">
    <location>
        <begin position="6"/>
        <end position="28"/>
    </location>
</feature>
<proteinExistence type="predicted"/>
<feature type="domain" description="VWFA" evidence="6">
    <location>
        <begin position="91"/>
        <end position="301"/>
    </location>
</feature>
<dbReference type="PANTHER" id="PTHR22550:SF5">
    <property type="entry name" value="LEUCINE ZIPPER PROTEIN 4"/>
    <property type="match status" value="1"/>
</dbReference>
<feature type="transmembrane region" description="Helical" evidence="5">
    <location>
        <begin position="310"/>
        <end position="328"/>
    </location>
</feature>
<name>A0A239X3F7_9FLAO</name>
<dbReference type="PANTHER" id="PTHR22550">
    <property type="entry name" value="SPORE GERMINATION PROTEIN"/>
    <property type="match status" value="1"/>
</dbReference>
<evidence type="ECO:0000259" key="6">
    <source>
        <dbReference type="PROSITE" id="PS50234"/>
    </source>
</evidence>